<protein>
    <submittedName>
        <fullName evidence="2">Uncharacterized protein</fullName>
    </submittedName>
</protein>
<feature type="region of interest" description="Disordered" evidence="1">
    <location>
        <begin position="274"/>
        <end position="334"/>
    </location>
</feature>
<feature type="compositionally biased region" description="Basic and acidic residues" evidence="1">
    <location>
        <begin position="325"/>
        <end position="334"/>
    </location>
</feature>
<feature type="region of interest" description="Disordered" evidence="1">
    <location>
        <begin position="13"/>
        <end position="41"/>
    </location>
</feature>
<dbReference type="EMBL" id="MU006787">
    <property type="protein sequence ID" value="KAF2639199.1"/>
    <property type="molecule type" value="Genomic_DNA"/>
</dbReference>
<evidence type="ECO:0000313" key="2">
    <source>
        <dbReference type="EMBL" id="KAF2639199.1"/>
    </source>
</evidence>
<organism evidence="2 3">
    <name type="scientific">Massarina eburnea CBS 473.64</name>
    <dbReference type="NCBI Taxonomy" id="1395130"/>
    <lineage>
        <taxon>Eukaryota</taxon>
        <taxon>Fungi</taxon>
        <taxon>Dikarya</taxon>
        <taxon>Ascomycota</taxon>
        <taxon>Pezizomycotina</taxon>
        <taxon>Dothideomycetes</taxon>
        <taxon>Pleosporomycetidae</taxon>
        <taxon>Pleosporales</taxon>
        <taxon>Massarineae</taxon>
        <taxon>Massarinaceae</taxon>
        <taxon>Massarina</taxon>
    </lineage>
</organism>
<evidence type="ECO:0000256" key="1">
    <source>
        <dbReference type="SAM" id="MobiDB-lite"/>
    </source>
</evidence>
<feature type="compositionally biased region" description="Basic residues" evidence="1">
    <location>
        <begin position="295"/>
        <end position="306"/>
    </location>
</feature>
<accession>A0A6A6RUD3</accession>
<sequence>MFVPRALRLKGVKEAQKPKPAIAKAPEPTSPHNDVAKRGPRFQSAPVTTEYLGEIVAGVELIFTDYAHQEPTAAQWLQKRYRTVGGEEKFVHFSAIAEHSNLTGLKPQVTQIHLQQALREHATEALELSSNGFHVRRNPSTYPSPFVPHDSFNIVDDYGLSFWDQRTIYVEPHIRHLCKTPAKVAYCLKKHGKMKAKWLPIQAVKTLYNGCAFVVLSGNVTHEDVWKKWRDAGMPEDWKILTKVEHKKRTEEYVELLRELKKANQDPRPIAVHQMKSGEENVPDDNAAQGEQRTSKKRKRTKKKSKVAGDEEEAILNDGAASDPDDGRLSKKQG</sequence>
<reference evidence="2" key="1">
    <citation type="journal article" date="2020" name="Stud. Mycol.">
        <title>101 Dothideomycetes genomes: a test case for predicting lifestyles and emergence of pathogens.</title>
        <authorList>
            <person name="Haridas S."/>
            <person name="Albert R."/>
            <person name="Binder M."/>
            <person name="Bloem J."/>
            <person name="Labutti K."/>
            <person name="Salamov A."/>
            <person name="Andreopoulos B."/>
            <person name="Baker S."/>
            <person name="Barry K."/>
            <person name="Bills G."/>
            <person name="Bluhm B."/>
            <person name="Cannon C."/>
            <person name="Castanera R."/>
            <person name="Culley D."/>
            <person name="Daum C."/>
            <person name="Ezra D."/>
            <person name="Gonzalez J."/>
            <person name="Henrissat B."/>
            <person name="Kuo A."/>
            <person name="Liang C."/>
            <person name="Lipzen A."/>
            <person name="Lutzoni F."/>
            <person name="Magnuson J."/>
            <person name="Mondo S."/>
            <person name="Nolan M."/>
            <person name="Ohm R."/>
            <person name="Pangilinan J."/>
            <person name="Park H.-J."/>
            <person name="Ramirez L."/>
            <person name="Alfaro M."/>
            <person name="Sun H."/>
            <person name="Tritt A."/>
            <person name="Yoshinaga Y."/>
            <person name="Zwiers L.-H."/>
            <person name="Turgeon B."/>
            <person name="Goodwin S."/>
            <person name="Spatafora J."/>
            <person name="Crous P."/>
            <person name="Grigoriev I."/>
        </authorList>
    </citation>
    <scope>NUCLEOTIDE SEQUENCE</scope>
    <source>
        <strain evidence="2">CBS 473.64</strain>
    </source>
</reference>
<evidence type="ECO:0000313" key="3">
    <source>
        <dbReference type="Proteomes" id="UP000799753"/>
    </source>
</evidence>
<name>A0A6A6RUD3_9PLEO</name>
<dbReference type="AlphaFoldDB" id="A0A6A6RUD3"/>
<keyword evidence="3" id="KW-1185">Reference proteome</keyword>
<dbReference type="OrthoDB" id="439993at2759"/>
<feature type="compositionally biased region" description="Low complexity" evidence="1">
    <location>
        <begin position="18"/>
        <end position="27"/>
    </location>
</feature>
<proteinExistence type="predicted"/>
<gene>
    <name evidence="2" type="ORF">P280DRAFT_56021</name>
</gene>
<dbReference type="Proteomes" id="UP000799753">
    <property type="component" value="Unassembled WGS sequence"/>
</dbReference>